<comment type="caution">
    <text evidence="2">The sequence shown here is derived from an EMBL/GenBank/DDBJ whole genome shotgun (WGS) entry which is preliminary data.</text>
</comment>
<keyword evidence="3" id="KW-1185">Reference proteome</keyword>
<dbReference type="AlphaFoldDB" id="A0A5C8Z2W9"/>
<keyword evidence="1" id="KW-1133">Transmembrane helix</keyword>
<gene>
    <name evidence="2" type="ORF">FMM08_22425</name>
</gene>
<evidence type="ECO:0000313" key="3">
    <source>
        <dbReference type="Proteomes" id="UP000321234"/>
    </source>
</evidence>
<sequence length="66" mass="6681">MTTPQPTPARPAPFTQRTVLLLFVAVTLGCLVGVLTFVATPVLATAVIAGLVTAGAVLVGGHQLIE</sequence>
<feature type="transmembrane region" description="Helical" evidence="1">
    <location>
        <begin position="46"/>
        <end position="65"/>
    </location>
</feature>
<feature type="transmembrane region" description="Helical" evidence="1">
    <location>
        <begin position="20"/>
        <end position="40"/>
    </location>
</feature>
<dbReference type="EMBL" id="VKAC01000022">
    <property type="protein sequence ID" value="TXR51563.1"/>
    <property type="molecule type" value="Genomic_DNA"/>
</dbReference>
<keyword evidence="1" id="KW-0472">Membrane</keyword>
<evidence type="ECO:0000256" key="1">
    <source>
        <dbReference type="SAM" id="Phobius"/>
    </source>
</evidence>
<organism evidence="2 3">
    <name type="scientific">Quadrisphaera setariae</name>
    <dbReference type="NCBI Taxonomy" id="2593304"/>
    <lineage>
        <taxon>Bacteria</taxon>
        <taxon>Bacillati</taxon>
        <taxon>Actinomycetota</taxon>
        <taxon>Actinomycetes</taxon>
        <taxon>Kineosporiales</taxon>
        <taxon>Kineosporiaceae</taxon>
        <taxon>Quadrisphaera</taxon>
    </lineage>
</organism>
<protein>
    <submittedName>
        <fullName evidence="2">Uncharacterized protein</fullName>
    </submittedName>
</protein>
<reference evidence="2 3" key="1">
    <citation type="submission" date="2019-07" db="EMBL/GenBank/DDBJ databases">
        <title>Quadrisphaera sp. strain DD2A genome sequencing and assembly.</title>
        <authorList>
            <person name="Kim I."/>
        </authorList>
    </citation>
    <scope>NUCLEOTIDE SEQUENCE [LARGE SCALE GENOMIC DNA]</scope>
    <source>
        <strain evidence="2 3">DD2A</strain>
    </source>
</reference>
<dbReference type="Proteomes" id="UP000321234">
    <property type="component" value="Unassembled WGS sequence"/>
</dbReference>
<evidence type="ECO:0000313" key="2">
    <source>
        <dbReference type="EMBL" id="TXR51563.1"/>
    </source>
</evidence>
<proteinExistence type="predicted"/>
<keyword evidence="1" id="KW-0812">Transmembrane</keyword>
<name>A0A5C8Z2W9_9ACTN</name>
<accession>A0A5C8Z2W9</accession>
<dbReference type="RefSeq" id="WP_147928583.1">
    <property type="nucleotide sequence ID" value="NZ_VKAC01000022.1"/>
</dbReference>